<keyword evidence="4" id="KW-1185">Reference proteome</keyword>
<dbReference type="SUPFAM" id="SSF48403">
    <property type="entry name" value="Ankyrin repeat"/>
    <property type="match status" value="1"/>
</dbReference>
<keyword evidence="1" id="KW-0040">ANK repeat</keyword>
<dbReference type="Pfam" id="PF12796">
    <property type="entry name" value="Ank_2"/>
    <property type="match status" value="1"/>
</dbReference>
<dbReference type="InterPro" id="IPR020683">
    <property type="entry name" value="DUF3447"/>
</dbReference>
<reference evidence="3" key="1">
    <citation type="submission" date="2006-10" db="EMBL/GenBank/DDBJ databases">
        <authorList>
            <person name="Amadeo P."/>
            <person name="Zhao Q."/>
            <person name="Wortman J."/>
            <person name="Fraser-Liggett C."/>
            <person name="Carlton J."/>
        </authorList>
    </citation>
    <scope>NUCLEOTIDE SEQUENCE</scope>
    <source>
        <strain evidence="3">G3</strain>
    </source>
</reference>
<gene>
    <name evidence="3" type="ORF">TVAG_141950</name>
</gene>
<dbReference type="RefSeq" id="XP_001303581.1">
    <property type="nucleotide sequence ID" value="XM_001303580.1"/>
</dbReference>
<evidence type="ECO:0000313" key="4">
    <source>
        <dbReference type="Proteomes" id="UP000001542"/>
    </source>
</evidence>
<dbReference type="InterPro" id="IPR036770">
    <property type="entry name" value="Ankyrin_rpt-contain_sf"/>
</dbReference>
<feature type="repeat" description="ANK" evidence="1">
    <location>
        <begin position="390"/>
        <end position="422"/>
    </location>
</feature>
<dbReference type="PANTHER" id="PTHR24159:SF5">
    <property type="entry name" value="ANK_REP_REGION DOMAIN-CONTAINING PROTEIN"/>
    <property type="match status" value="1"/>
</dbReference>
<organism evidence="3 4">
    <name type="scientific">Trichomonas vaginalis (strain ATCC PRA-98 / G3)</name>
    <dbReference type="NCBI Taxonomy" id="412133"/>
    <lineage>
        <taxon>Eukaryota</taxon>
        <taxon>Metamonada</taxon>
        <taxon>Parabasalia</taxon>
        <taxon>Trichomonadida</taxon>
        <taxon>Trichomonadidae</taxon>
        <taxon>Trichomonas</taxon>
    </lineage>
</organism>
<dbReference type="Proteomes" id="UP000001542">
    <property type="component" value="Unassembled WGS sequence"/>
</dbReference>
<dbReference type="SMART" id="SM00248">
    <property type="entry name" value="ANK"/>
    <property type="match status" value="3"/>
</dbReference>
<dbReference type="Pfam" id="PF11929">
    <property type="entry name" value="DUF3447"/>
    <property type="match status" value="1"/>
</dbReference>
<dbReference type="PANTHER" id="PTHR24159">
    <property type="match status" value="1"/>
</dbReference>
<dbReference type="VEuPathDB" id="TrichDB:TVAGG3_0248750"/>
<evidence type="ECO:0000313" key="3">
    <source>
        <dbReference type="EMBL" id="EAX90651.1"/>
    </source>
</evidence>
<name>A2FWQ8_TRIV3</name>
<dbReference type="PROSITE" id="PS50297">
    <property type="entry name" value="ANK_REP_REGION"/>
    <property type="match status" value="1"/>
</dbReference>
<evidence type="ECO:0000259" key="2">
    <source>
        <dbReference type="Pfam" id="PF11929"/>
    </source>
</evidence>
<dbReference type="InParanoid" id="A2FWQ8"/>
<feature type="domain" description="DUF3447" evidence="2">
    <location>
        <begin position="160"/>
        <end position="212"/>
    </location>
</feature>
<dbReference type="VEuPathDB" id="TrichDB:TVAG_141950"/>
<dbReference type="KEGG" id="tva:4748338"/>
<dbReference type="InterPro" id="IPR002110">
    <property type="entry name" value="Ankyrin_rpt"/>
</dbReference>
<proteinExistence type="predicted"/>
<accession>A2FWQ8</accession>
<sequence>MNEEDWDTLKKYSDIEEQIWNNEDDLEQKIQDFIDENEDSYERIQYILIQSSFYRPKQFLSHMKIISNLMDIYGLTTNELNTYLPSSISNDADIYGENTIANIILTDNADKLLEKLADINFNINGVVNFSLHGQPTMTYIDAAAFFGCLNVFKVLLCNNALITTHTFENSICGGNYEIIHLSKLFSSSLAKNLSIAVRSHQNEVIDWLLQDNDDVPLSALDIIAGCNTILLFDKKIDYIQKGILQSCVRAGYPYLKLAVLNGAVDNKYLALELSVSSDKLNYFNLLIENLDFKPIQILQVCLMRYELFVKTFENFKPKLNLENDIKFLMQESVSRFPQVAKYLIDNIDDIRFRYNKNETLLHIVAKQCVNPLIIEILVKKGFFVSEKNDDGDTPLIIAVRNRTLNAIPTLINYGADPWIENNKGESAFKLANDDSTILAMLQTN</sequence>
<protein>
    <recommendedName>
        <fullName evidence="2">DUF3447 domain-containing protein</fullName>
    </recommendedName>
</protein>
<dbReference type="Gene3D" id="1.25.40.20">
    <property type="entry name" value="Ankyrin repeat-containing domain"/>
    <property type="match status" value="1"/>
</dbReference>
<dbReference type="AlphaFoldDB" id="A2FWQ8"/>
<reference evidence="3" key="2">
    <citation type="journal article" date="2007" name="Science">
        <title>Draft genome sequence of the sexually transmitted pathogen Trichomonas vaginalis.</title>
        <authorList>
            <person name="Carlton J.M."/>
            <person name="Hirt R.P."/>
            <person name="Silva J.C."/>
            <person name="Delcher A.L."/>
            <person name="Schatz M."/>
            <person name="Zhao Q."/>
            <person name="Wortman J.R."/>
            <person name="Bidwell S.L."/>
            <person name="Alsmark U.C.M."/>
            <person name="Besteiro S."/>
            <person name="Sicheritz-Ponten T."/>
            <person name="Noel C.J."/>
            <person name="Dacks J.B."/>
            <person name="Foster P.G."/>
            <person name="Simillion C."/>
            <person name="Van de Peer Y."/>
            <person name="Miranda-Saavedra D."/>
            <person name="Barton G.J."/>
            <person name="Westrop G.D."/>
            <person name="Mueller S."/>
            <person name="Dessi D."/>
            <person name="Fiori P.L."/>
            <person name="Ren Q."/>
            <person name="Paulsen I."/>
            <person name="Zhang H."/>
            <person name="Bastida-Corcuera F.D."/>
            <person name="Simoes-Barbosa A."/>
            <person name="Brown M.T."/>
            <person name="Hayes R.D."/>
            <person name="Mukherjee M."/>
            <person name="Okumura C.Y."/>
            <person name="Schneider R."/>
            <person name="Smith A.J."/>
            <person name="Vanacova S."/>
            <person name="Villalvazo M."/>
            <person name="Haas B.J."/>
            <person name="Pertea M."/>
            <person name="Feldblyum T.V."/>
            <person name="Utterback T.R."/>
            <person name="Shu C.L."/>
            <person name="Osoegawa K."/>
            <person name="de Jong P.J."/>
            <person name="Hrdy I."/>
            <person name="Horvathova L."/>
            <person name="Zubacova Z."/>
            <person name="Dolezal P."/>
            <person name="Malik S.B."/>
            <person name="Logsdon J.M. Jr."/>
            <person name="Henze K."/>
            <person name="Gupta A."/>
            <person name="Wang C.C."/>
            <person name="Dunne R.L."/>
            <person name="Upcroft J.A."/>
            <person name="Upcroft P."/>
            <person name="White O."/>
            <person name="Salzberg S.L."/>
            <person name="Tang P."/>
            <person name="Chiu C.-H."/>
            <person name="Lee Y.-S."/>
            <person name="Embley T.M."/>
            <person name="Coombs G.H."/>
            <person name="Mottram J.C."/>
            <person name="Tachezy J."/>
            <person name="Fraser-Liggett C.M."/>
            <person name="Johnson P.J."/>
        </authorList>
    </citation>
    <scope>NUCLEOTIDE SEQUENCE [LARGE SCALE GENOMIC DNA]</scope>
    <source>
        <strain evidence="3">G3</strain>
    </source>
</reference>
<dbReference type="EMBL" id="DS114091">
    <property type="protein sequence ID" value="EAX90651.1"/>
    <property type="molecule type" value="Genomic_DNA"/>
</dbReference>
<dbReference type="PROSITE" id="PS50088">
    <property type="entry name" value="ANK_REPEAT"/>
    <property type="match status" value="1"/>
</dbReference>
<evidence type="ECO:0000256" key="1">
    <source>
        <dbReference type="PROSITE-ProRule" id="PRU00023"/>
    </source>
</evidence>
<dbReference type="SMR" id="A2FWQ8"/>